<name>A0A921KKL4_9ACTN</name>
<feature type="transmembrane region" description="Helical" evidence="1">
    <location>
        <begin position="163"/>
        <end position="185"/>
    </location>
</feature>
<reference evidence="2" key="1">
    <citation type="journal article" date="2021" name="PeerJ">
        <title>Extensive microbial diversity within the chicken gut microbiome revealed by metagenomics and culture.</title>
        <authorList>
            <person name="Gilroy R."/>
            <person name="Ravi A."/>
            <person name="Getino M."/>
            <person name="Pursley I."/>
            <person name="Horton D.L."/>
            <person name="Alikhan N.F."/>
            <person name="Baker D."/>
            <person name="Gharbi K."/>
            <person name="Hall N."/>
            <person name="Watson M."/>
            <person name="Adriaenssens E.M."/>
            <person name="Foster-Nyarko E."/>
            <person name="Jarju S."/>
            <person name="Secka A."/>
            <person name="Antonio M."/>
            <person name="Oren A."/>
            <person name="Chaudhuri R.R."/>
            <person name="La Ragione R."/>
            <person name="Hildebrand F."/>
            <person name="Pallen M.J."/>
        </authorList>
    </citation>
    <scope>NUCLEOTIDE SEQUENCE</scope>
    <source>
        <strain evidence="2">CHK124-7917</strain>
    </source>
</reference>
<gene>
    <name evidence="2" type="ORF">K8U72_01125</name>
</gene>
<keyword evidence="1" id="KW-1133">Transmembrane helix</keyword>
<dbReference type="Proteomes" id="UP000697330">
    <property type="component" value="Unassembled WGS sequence"/>
</dbReference>
<keyword evidence="1" id="KW-0812">Transmembrane</keyword>
<comment type="caution">
    <text evidence="2">The sequence shown here is derived from an EMBL/GenBank/DDBJ whole genome shotgun (WGS) entry which is preliminary data.</text>
</comment>
<dbReference type="AlphaFoldDB" id="A0A921KKL4"/>
<evidence type="ECO:0000313" key="2">
    <source>
        <dbReference type="EMBL" id="HJF44379.1"/>
    </source>
</evidence>
<feature type="transmembrane region" description="Helical" evidence="1">
    <location>
        <begin position="93"/>
        <end position="116"/>
    </location>
</feature>
<evidence type="ECO:0000313" key="3">
    <source>
        <dbReference type="Proteomes" id="UP000697330"/>
    </source>
</evidence>
<feature type="transmembrane region" description="Helical" evidence="1">
    <location>
        <begin position="228"/>
        <end position="245"/>
    </location>
</feature>
<dbReference type="RefSeq" id="WP_274958463.1">
    <property type="nucleotide sequence ID" value="NZ_DYWQ01000014.1"/>
</dbReference>
<reference evidence="2" key="2">
    <citation type="submission" date="2021-09" db="EMBL/GenBank/DDBJ databases">
        <authorList>
            <person name="Gilroy R."/>
        </authorList>
    </citation>
    <scope>NUCLEOTIDE SEQUENCE</scope>
    <source>
        <strain evidence="2">CHK124-7917</strain>
    </source>
</reference>
<dbReference type="EMBL" id="DYWQ01000014">
    <property type="protein sequence ID" value="HJF44379.1"/>
    <property type="molecule type" value="Genomic_DNA"/>
</dbReference>
<keyword evidence="1" id="KW-0472">Membrane</keyword>
<feature type="transmembrane region" description="Helical" evidence="1">
    <location>
        <begin position="48"/>
        <end position="68"/>
    </location>
</feature>
<protein>
    <submittedName>
        <fullName evidence="2">Uncharacterized protein</fullName>
    </submittedName>
</protein>
<organism evidence="2 3">
    <name type="scientific">Thermophilibacter provencensis</name>
    <dbReference type="NCBI Taxonomy" id="1852386"/>
    <lineage>
        <taxon>Bacteria</taxon>
        <taxon>Bacillati</taxon>
        <taxon>Actinomycetota</taxon>
        <taxon>Coriobacteriia</taxon>
        <taxon>Coriobacteriales</taxon>
        <taxon>Atopobiaceae</taxon>
        <taxon>Thermophilibacter</taxon>
    </lineage>
</organism>
<feature type="transmembrane region" description="Helical" evidence="1">
    <location>
        <begin position="136"/>
        <end position="156"/>
    </location>
</feature>
<evidence type="ECO:0000256" key="1">
    <source>
        <dbReference type="SAM" id="Phobius"/>
    </source>
</evidence>
<accession>A0A921KKL4</accession>
<sequence length="254" mass="25933">MANQLRAALYALVRNYRTWVALALVVLGKAYAAWSVTQGVTYGLQDSLFRDKALLLVVLFAGAGVAAFDQRGGALRSACCTERGRAGYVASRFVAVAALALGLLAAAVALDVVVGALVPGASVIAASPAMGAPMRVVAGVLTYLTVAEIGFAAGLVTRGWSAIATAGVVVVAYLALCVIVLIGVVPAGSPTPFGVTLSEAIGFALPLEGLKADVMFTPTALLIPPDPLRAILVPIVWVGALFALARSAMARRTV</sequence>
<proteinExistence type="predicted"/>